<dbReference type="STRING" id="1285928.SAMN04487894_108172"/>
<dbReference type="EMBL" id="FMZO01000008">
    <property type="protein sequence ID" value="SDD37230.1"/>
    <property type="molecule type" value="Genomic_DNA"/>
</dbReference>
<keyword evidence="2" id="KW-1185">Reference proteome</keyword>
<reference evidence="2" key="1">
    <citation type="submission" date="2016-10" db="EMBL/GenBank/DDBJ databases">
        <authorList>
            <person name="Varghese N."/>
            <person name="Submissions S."/>
        </authorList>
    </citation>
    <scope>NUCLEOTIDE SEQUENCE [LARGE SCALE GENOMIC DNA]</scope>
    <source>
        <strain evidence="2">DSM 25811 / CCM 8410 / LMG 26954 / E90</strain>
    </source>
</reference>
<organism evidence="1 2">
    <name type="scientific">Niabella drilacis (strain DSM 25811 / CCM 8410 / CCUG 62505 / LMG 26954 / E90)</name>
    <dbReference type="NCBI Taxonomy" id="1285928"/>
    <lineage>
        <taxon>Bacteria</taxon>
        <taxon>Pseudomonadati</taxon>
        <taxon>Bacteroidota</taxon>
        <taxon>Chitinophagia</taxon>
        <taxon>Chitinophagales</taxon>
        <taxon>Chitinophagaceae</taxon>
        <taxon>Niabella</taxon>
    </lineage>
</organism>
<evidence type="ECO:0000313" key="2">
    <source>
        <dbReference type="Proteomes" id="UP000198757"/>
    </source>
</evidence>
<gene>
    <name evidence="1" type="ORF">SAMN04487894_108172</name>
</gene>
<evidence type="ECO:0000313" key="1">
    <source>
        <dbReference type="EMBL" id="SDD37230.1"/>
    </source>
</evidence>
<evidence type="ECO:0008006" key="3">
    <source>
        <dbReference type="Google" id="ProtNLM"/>
    </source>
</evidence>
<dbReference type="AlphaFoldDB" id="A0A1G6U767"/>
<name>A0A1G6U767_NIADE</name>
<accession>A0A1G6U767</accession>
<sequence length="233" mass="25375">MATTLYAQGTERSPFRRGYLRLGISNIPGKLNQAMSPKENILASQYGSGTGYVLEIGKAYYFNRPQAGDRLGYGLDWTVFSASYNPLNRWKAYETTAGDPGATTTPAIMGLSSKLGPVLSVNAVEKLVIDARVQLVASASYYNFEYAGGSRYFHLINAQKNEDDNGVTSALMLGLKPSFGLTVRRGIIGLALDYAPGKIKMNYEEGTGTSGEYTYGQKELEANSLQLKLNISF</sequence>
<protein>
    <recommendedName>
        <fullName evidence="3">Outer membrane protein beta-barrel domain-containing protein</fullName>
    </recommendedName>
</protein>
<dbReference type="Proteomes" id="UP000198757">
    <property type="component" value="Unassembled WGS sequence"/>
</dbReference>
<proteinExistence type="predicted"/>